<proteinExistence type="predicted"/>
<sequence>MQLDEVKITNFKGLQNVSFRPTAFACLVGENNAGKSSVLQAIVYALNRPAQLPENLFYDPATPVEFTLRFVDVTVRDLARLAPEHRDRIVPIVINGVLTLIVRYVLGQKVDVRVIRLFPRDVRYRSEAIDVAFAGSRGAAVLEILQQQYPEFADEADAIRTIAAAKAHVANQVSRLPIESFVEEDGPLPSGIATSISTLLPEAIYIPAVKNLTDDLKTTQSTPFGRLLGLLLEDLEPSLAQINDALLQLDRIFNRVAAGEADVDNRHQCVRDLEGLVESMLAQNFPRARIELRIPPPELKTILSSAQIYIDDGSRDLIDNKGDGIKRSLTFALLQAYVHQLELRRQRQQENQEQQAQQAGGVVVPAHQPLLFLFEEPELYLHPKSQRTLFATLARISAAHQVMVTTHSPLFFEPGVTAAFVRVSKEDRAPNKPVGRLYPVNFLLDQALAETFRLARFENADAAFFSRRIVLFEGESDDAYCRHVAKLMNPQWDFNEKNVAMVRVSGKGNFSKFRDFFSAFGIEVKLVADLDALFDGYQHLGGSRAAEAIRGAVLQAVDARINAAEIKAEPSKRQIQSRVNQDSWRNRYEAAKTTLRTMQQTRVIDDAALASLDELFTWEQNIARVRACMEDALAAAALVPLLDALRHEGICVLARGAIEDYYPANAPISGPKPERALAAATIVETAEDAGGLCAPLGHGRESELHEVFDELFRGI</sequence>
<evidence type="ECO:0000313" key="4">
    <source>
        <dbReference type="Proteomes" id="UP000494255"/>
    </source>
</evidence>
<evidence type="ECO:0000259" key="2">
    <source>
        <dbReference type="Pfam" id="PF20469"/>
    </source>
</evidence>
<protein>
    <recommendedName>
        <fullName evidence="5">ATP-dependent endonuclease of OLD family</fullName>
    </recommendedName>
</protein>
<dbReference type="Pfam" id="PF20469">
    <property type="entry name" value="OLD-like_TOPRIM"/>
    <property type="match status" value="1"/>
</dbReference>
<dbReference type="EMBL" id="CADIKC010000004">
    <property type="protein sequence ID" value="CAB3693459.1"/>
    <property type="molecule type" value="Genomic_DNA"/>
</dbReference>
<name>A0A6J5B5Y6_9BURK</name>
<dbReference type="PANTHER" id="PTHR43581:SF4">
    <property type="entry name" value="ATP_GTP PHOSPHATASE"/>
    <property type="match status" value="1"/>
</dbReference>
<feature type="domain" description="OLD protein-like TOPRIM" evidence="2">
    <location>
        <begin position="464"/>
        <end position="531"/>
    </location>
</feature>
<dbReference type="InterPro" id="IPR051396">
    <property type="entry name" value="Bact_Antivir_Def_Nuclease"/>
</dbReference>
<gene>
    <name evidence="3" type="ORF">LMG24238_03237</name>
</gene>
<evidence type="ECO:0000259" key="1">
    <source>
        <dbReference type="Pfam" id="PF13175"/>
    </source>
</evidence>
<dbReference type="GeneID" id="97041863"/>
<evidence type="ECO:0000313" key="3">
    <source>
        <dbReference type="EMBL" id="CAB3693459.1"/>
    </source>
</evidence>
<keyword evidence="4" id="KW-1185">Reference proteome</keyword>
<dbReference type="PANTHER" id="PTHR43581">
    <property type="entry name" value="ATP/GTP PHOSPHATASE"/>
    <property type="match status" value="1"/>
</dbReference>
<dbReference type="Proteomes" id="UP000494255">
    <property type="component" value="Unassembled WGS sequence"/>
</dbReference>
<dbReference type="AlphaFoldDB" id="A0A6J5B5Y6"/>
<dbReference type="SUPFAM" id="SSF52540">
    <property type="entry name" value="P-loop containing nucleoside triphosphate hydrolases"/>
    <property type="match status" value="1"/>
</dbReference>
<dbReference type="InterPro" id="IPR027417">
    <property type="entry name" value="P-loop_NTPase"/>
</dbReference>
<dbReference type="RefSeq" id="WP_175051334.1">
    <property type="nucleotide sequence ID" value="NZ_CADIKC010000004.1"/>
</dbReference>
<organism evidence="3 4">
    <name type="scientific">Paraburkholderia sediminicola</name>
    <dbReference type="NCBI Taxonomy" id="458836"/>
    <lineage>
        <taxon>Bacteria</taxon>
        <taxon>Pseudomonadati</taxon>
        <taxon>Pseudomonadota</taxon>
        <taxon>Betaproteobacteria</taxon>
        <taxon>Burkholderiales</taxon>
        <taxon>Burkholderiaceae</taxon>
        <taxon>Paraburkholderia</taxon>
    </lineage>
</organism>
<reference evidence="3 4" key="1">
    <citation type="submission" date="2020-04" db="EMBL/GenBank/DDBJ databases">
        <authorList>
            <person name="De Canck E."/>
        </authorList>
    </citation>
    <scope>NUCLEOTIDE SEQUENCE [LARGE SCALE GENOMIC DNA]</scope>
    <source>
        <strain evidence="3 4">LMG 24238</strain>
    </source>
</reference>
<dbReference type="CDD" id="cd01026">
    <property type="entry name" value="TOPRIM_OLD"/>
    <property type="match status" value="1"/>
</dbReference>
<evidence type="ECO:0008006" key="5">
    <source>
        <dbReference type="Google" id="ProtNLM"/>
    </source>
</evidence>
<feature type="domain" description="Endonuclease GajA/Old nuclease/RecF-like AAA" evidence="1">
    <location>
        <begin position="200"/>
        <end position="410"/>
    </location>
</feature>
<dbReference type="InterPro" id="IPR034139">
    <property type="entry name" value="TOPRIM_OLD"/>
</dbReference>
<feature type="domain" description="Endonuclease GajA/Old nuclease/RecF-like AAA" evidence="1">
    <location>
        <begin position="1"/>
        <end position="48"/>
    </location>
</feature>
<dbReference type="InterPro" id="IPR041685">
    <property type="entry name" value="AAA_GajA/Old/RecF-like"/>
</dbReference>
<dbReference type="Pfam" id="PF13175">
    <property type="entry name" value="AAA_15"/>
    <property type="match status" value="2"/>
</dbReference>
<dbReference type="Gene3D" id="3.40.50.300">
    <property type="entry name" value="P-loop containing nucleotide triphosphate hydrolases"/>
    <property type="match status" value="2"/>
</dbReference>
<accession>A0A6J5B5Y6</accession>